<organism evidence="9 10">
    <name type="scientific">Sandaracinus amylolyticus</name>
    <dbReference type="NCBI Taxonomy" id="927083"/>
    <lineage>
        <taxon>Bacteria</taxon>
        <taxon>Pseudomonadati</taxon>
        <taxon>Myxococcota</taxon>
        <taxon>Polyangia</taxon>
        <taxon>Polyangiales</taxon>
        <taxon>Sandaracinaceae</taxon>
        <taxon>Sandaracinus</taxon>
    </lineage>
</organism>
<dbReference type="EMBL" id="CP011125">
    <property type="protein sequence ID" value="AKF07295.1"/>
    <property type="molecule type" value="Genomic_DNA"/>
</dbReference>
<evidence type="ECO:0000259" key="6">
    <source>
        <dbReference type="Pfam" id="PF00905"/>
    </source>
</evidence>
<evidence type="ECO:0000259" key="7">
    <source>
        <dbReference type="Pfam" id="PF03717"/>
    </source>
</evidence>
<evidence type="ECO:0000256" key="5">
    <source>
        <dbReference type="SAM" id="SignalP"/>
    </source>
</evidence>
<dbReference type="GO" id="GO:0051301">
    <property type="term" value="P:cell division"/>
    <property type="evidence" value="ECO:0007669"/>
    <property type="project" value="UniProtKB-KW"/>
</dbReference>
<keyword evidence="5" id="KW-0732">Signal</keyword>
<dbReference type="STRING" id="927083.DB32_004444"/>
<dbReference type="Pfam" id="PF03793">
    <property type="entry name" value="PASTA"/>
    <property type="match status" value="1"/>
</dbReference>
<dbReference type="GO" id="GO:0071555">
    <property type="term" value="P:cell wall organization"/>
    <property type="evidence" value="ECO:0007669"/>
    <property type="project" value="TreeGrafter"/>
</dbReference>
<feature type="domain" description="PASTA" evidence="8">
    <location>
        <begin position="622"/>
        <end position="675"/>
    </location>
</feature>
<feature type="domain" description="Penicillin-binding protein transpeptidase" evidence="6">
    <location>
        <begin position="240"/>
        <end position="553"/>
    </location>
</feature>
<reference evidence="9 10" key="1">
    <citation type="submission" date="2015-03" db="EMBL/GenBank/DDBJ databases">
        <title>Genome assembly of Sandaracinus amylolyticus DSM 53668.</title>
        <authorList>
            <person name="Sharma G."/>
            <person name="Subramanian S."/>
        </authorList>
    </citation>
    <scope>NUCLEOTIDE SEQUENCE [LARGE SCALE GENOMIC DNA]</scope>
    <source>
        <strain evidence="9 10">DSM 53668</strain>
    </source>
</reference>
<feature type="compositionally biased region" description="Basic and acidic residues" evidence="4">
    <location>
        <begin position="579"/>
        <end position="601"/>
    </location>
</feature>
<feature type="region of interest" description="Disordered" evidence="4">
    <location>
        <begin position="579"/>
        <end position="611"/>
    </location>
</feature>
<name>A0A0F6YJG2_9BACT</name>
<dbReference type="InterPro" id="IPR036138">
    <property type="entry name" value="PBP_dimer_sf"/>
</dbReference>
<evidence type="ECO:0000259" key="8">
    <source>
        <dbReference type="Pfam" id="PF03793"/>
    </source>
</evidence>
<keyword evidence="10" id="KW-1185">Reference proteome</keyword>
<dbReference type="Proteomes" id="UP000034883">
    <property type="component" value="Chromosome"/>
</dbReference>
<evidence type="ECO:0000313" key="10">
    <source>
        <dbReference type="Proteomes" id="UP000034883"/>
    </source>
</evidence>
<dbReference type="Pfam" id="PF03717">
    <property type="entry name" value="PBP_dimer"/>
    <property type="match status" value="1"/>
</dbReference>
<dbReference type="Gene3D" id="3.40.710.10">
    <property type="entry name" value="DD-peptidase/beta-lactamase superfamily"/>
    <property type="match status" value="1"/>
</dbReference>
<dbReference type="GO" id="GO:0005886">
    <property type="term" value="C:plasma membrane"/>
    <property type="evidence" value="ECO:0007669"/>
    <property type="project" value="TreeGrafter"/>
</dbReference>
<dbReference type="GO" id="GO:0004180">
    <property type="term" value="F:carboxypeptidase activity"/>
    <property type="evidence" value="ECO:0007669"/>
    <property type="project" value="UniProtKB-KW"/>
</dbReference>
<proteinExistence type="predicted"/>
<dbReference type="GO" id="GO:0008658">
    <property type="term" value="F:penicillin binding"/>
    <property type="evidence" value="ECO:0007669"/>
    <property type="project" value="InterPro"/>
</dbReference>
<feature type="signal peptide" evidence="5">
    <location>
        <begin position="1"/>
        <end position="18"/>
    </location>
</feature>
<keyword evidence="2" id="KW-0121">Carboxypeptidase</keyword>
<dbReference type="PANTHER" id="PTHR30627:SF1">
    <property type="entry name" value="PEPTIDOGLYCAN D,D-TRANSPEPTIDASE FTSI"/>
    <property type="match status" value="1"/>
</dbReference>
<dbReference type="AlphaFoldDB" id="A0A0F6YJG2"/>
<gene>
    <name evidence="9" type="ORF">DB32_004444</name>
</gene>
<comment type="subcellular location">
    <subcellularLocation>
        <location evidence="1">Membrane</location>
    </subcellularLocation>
</comment>
<accession>A0A0F6YJG2</accession>
<dbReference type="InterPro" id="IPR005543">
    <property type="entry name" value="PASTA_dom"/>
</dbReference>
<dbReference type="CDD" id="cd06575">
    <property type="entry name" value="PASTA_Pbp2x-like_2"/>
    <property type="match status" value="1"/>
</dbReference>
<evidence type="ECO:0000313" key="9">
    <source>
        <dbReference type="EMBL" id="AKF07295.1"/>
    </source>
</evidence>
<dbReference type="InterPro" id="IPR005311">
    <property type="entry name" value="PBP_dimer"/>
</dbReference>
<dbReference type="SUPFAM" id="SSF56519">
    <property type="entry name" value="Penicillin binding protein dimerisation domain"/>
    <property type="match status" value="1"/>
</dbReference>
<evidence type="ECO:0000256" key="1">
    <source>
        <dbReference type="ARBA" id="ARBA00004370"/>
    </source>
</evidence>
<dbReference type="Pfam" id="PF00905">
    <property type="entry name" value="Transpeptidase"/>
    <property type="match status" value="1"/>
</dbReference>
<evidence type="ECO:0000256" key="2">
    <source>
        <dbReference type="ARBA" id="ARBA00022645"/>
    </source>
</evidence>
<dbReference type="SUPFAM" id="SSF54184">
    <property type="entry name" value="Penicillin-binding protein 2x (pbp-2x), c-terminal domain"/>
    <property type="match status" value="1"/>
</dbReference>
<dbReference type="Gene3D" id="3.90.1310.10">
    <property type="entry name" value="Penicillin-binding protein 2a (Domain 2)"/>
    <property type="match status" value="1"/>
</dbReference>
<dbReference type="InterPro" id="IPR012338">
    <property type="entry name" value="Beta-lactam/transpept-like"/>
</dbReference>
<keyword evidence="9" id="KW-0132">Cell division</keyword>
<dbReference type="InterPro" id="IPR001460">
    <property type="entry name" value="PCN-bd_Tpept"/>
</dbReference>
<dbReference type="KEGG" id="samy:DB32_004444"/>
<sequence length="718" mass="77292">MKVRIALLALLLMVGASAVLHRAYDLQISQGAELRREADEQQLRDVRLAPKRGTIYDRHGAELAVSVDVESVYANPRQMRREHVDVESAAIRLSAALGVDRERVLSRLSSDRYFAWIERQVTPQEAASVRAMAIPGIELTRESRRFYPNHDLAAHLLGFANVDGVGIEGLELSMEERLHGSTESVPATVDRRGRVVFSETLLDDRAAQGDDLYLTIDKTIQHVAERELALAVRTFEAQSGSVVVMDPANGEILALANFPTFDPNDAGASPASHRRNRAITDRFEPGSTIKTFTVAAALAAGVVRPSQEFDCSGDERHRLVIDSEGNSIGDHGRDYGVLTPAEILAHSSNIGATLIGMSLGRSGLYRGLRRFGFGEPTGLPLPGETGGILRHHQRWYDMDLATISFGQGMSITTIQLATAMSAVANGGRLMEPTLIRRVVDARSEVVEEASPRVRRQVVPRATARLVSDMLTGVTGEEGTGLEAAIDGYLVAGKTGTAQKADYRRGGYEAGLYTASFVGFAPADAPRVVIAVVIDEPMIDHYGGVVAGPVFRRVGDATLRHLGVPASGGGEVLADIEREGRRRVREERQRAREERQRAREEQPTEELAAAPEVEVRAPAEGEVLVPDLRGAGARRALVMLAEAGLEAQIEGTGVVAAQAPAAGGIVARGARVRVVLEAPVWHEPAMIEEETETAEAATDAAAATGAIVISAPARPRARR</sequence>
<keyword evidence="2" id="KW-0378">Hydrolase</keyword>
<protein>
    <submittedName>
        <fullName evidence="9">Cell division protein FtsI</fullName>
    </submittedName>
</protein>
<keyword evidence="3" id="KW-0472">Membrane</keyword>
<dbReference type="SUPFAM" id="SSF56601">
    <property type="entry name" value="beta-lactamase/transpeptidase-like"/>
    <property type="match status" value="1"/>
</dbReference>
<evidence type="ECO:0000256" key="3">
    <source>
        <dbReference type="ARBA" id="ARBA00023136"/>
    </source>
</evidence>
<dbReference type="Gene3D" id="3.30.450.330">
    <property type="match status" value="1"/>
</dbReference>
<feature type="chain" id="PRO_5002512705" evidence="5">
    <location>
        <begin position="19"/>
        <end position="718"/>
    </location>
</feature>
<evidence type="ECO:0000256" key="4">
    <source>
        <dbReference type="SAM" id="MobiDB-lite"/>
    </source>
</evidence>
<feature type="domain" description="Penicillin-binding protein dimerisation" evidence="7">
    <location>
        <begin position="49"/>
        <end position="196"/>
    </location>
</feature>
<dbReference type="InterPro" id="IPR050515">
    <property type="entry name" value="Beta-lactam/transpept"/>
</dbReference>
<keyword evidence="2" id="KW-0645">Protease</keyword>
<keyword evidence="9" id="KW-0131">Cell cycle</keyword>
<dbReference type="PANTHER" id="PTHR30627">
    <property type="entry name" value="PEPTIDOGLYCAN D,D-TRANSPEPTIDASE"/>
    <property type="match status" value="1"/>
</dbReference>